<dbReference type="CDD" id="cd05936">
    <property type="entry name" value="FC-FACS_FadD_like"/>
    <property type="match status" value="1"/>
</dbReference>
<evidence type="ECO:0000313" key="18">
    <source>
        <dbReference type="Proteomes" id="UP000237655"/>
    </source>
</evidence>
<dbReference type="InterPro" id="IPR045851">
    <property type="entry name" value="AMP-bd_C_sf"/>
</dbReference>
<evidence type="ECO:0000256" key="6">
    <source>
        <dbReference type="ARBA" id="ARBA00022741"/>
    </source>
</evidence>
<keyword evidence="5" id="KW-0436">Ligase</keyword>
<keyword evidence="9" id="KW-0460">Magnesium</keyword>
<evidence type="ECO:0000256" key="11">
    <source>
        <dbReference type="ARBA" id="ARBA00023136"/>
    </source>
</evidence>
<dbReference type="InterPro" id="IPR050237">
    <property type="entry name" value="ATP-dep_AMP-bd_enzyme"/>
</dbReference>
<dbReference type="InterPro" id="IPR000873">
    <property type="entry name" value="AMP-dep_synth/lig_dom"/>
</dbReference>
<dbReference type="FunFam" id="3.30.300.30:FF:000006">
    <property type="entry name" value="Long-chain-fatty-acid--CoA ligase FadD"/>
    <property type="match status" value="1"/>
</dbReference>
<evidence type="ECO:0000256" key="5">
    <source>
        <dbReference type="ARBA" id="ARBA00022598"/>
    </source>
</evidence>
<evidence type="ECO:0000256" key="1">
    <source>
        <dbReference type="ARBA" id="ARBA00001946"/>
    </source>
</evidence>
<name>A0A2S0MNI5_9RHOB</name>
<dbReference type="Proteomes" id="UP000237655">
    <property type="component" value="Chromosome"/>
</dbReference>
<reference evidence="18" key="1">
    <citation type="submission" date="2018-03" db="EMBL/GenBank/DDBJ databases">
        <title>Genomic analysis of the strain SH-1 isolated from shrimp intestine.</title>
        <authorList>
            <person name="Kim Y.-S."/>
            <person name="Kim S.-E."/>
            <person name="Kim K.-H."/>
        </authorList>
    </citation>
    <scope>NUCLEOTIDE SEQUENCE [LARGE SCALE GENOMIC DNA]</scope>
    <source>
        <strain evidence="18">SH-1</strain>
    </source>
</reference>
<dbReference type="EMBL" id="CP027665">
    <property type="protein sequence ID" value="AVO37273.1"/>
    <property type="molecule type" value="Genomic_DNA"/>
</dbReference>
<dbReference type="Pfam" id="PF00501">
    <property type="entry name" value="AMP-binding"/>
    <property type="match status" value="1"/>
</dbReference>
<comment type="similarity">
    <text evidence="4">Belongs to the ATP-dependent AMP-binding enzyme family.</text>
</comment>
<dbReference type="Gene3D" id="3.30.300.30">
    <property type="match status" value="1"/>
</dbReference>
<keyword evidence="8" id="KW-0067">ATP-binding</keyword>
<comment type="subcellular location">
    <subcellularLocation>
        <location evidence="2">Membrane</location>
        <topology evidence="2">Peripheral membrane protein</topology>
    </subcellularLocation>
</comment>
<accession>A0A2S0MNI5</accession>
<dbReference type="PANTHER" id="PTHR43767:SF8">
    <property type="entry name" value="LONG-CHAIN-FATTY-ACID--COA LIGASE"/>
    <property type="match status" value="1"/>
</dbReference>
<protein>
    <recommendedName>
        <fullName evidence="13">Long-chain-fatty-acid--CoA ligase</fullName>
        <ecNumber evidence="12">6.2.1.3</ecNumber>
    </recommendedName>
    <alternativeName>
        <fullName evidence="14">Long-chain acyl-CoA synthetase</fullName>
    </alternativeName>
</protein>
<keyword evidence="11" id="KW-0472">Membrane</keyword>
<evidence type="ECO:0000256" key="14">
    <source>
        <dbReference type="ARBA" id="ARBA00042773"/>
    </source>
</evidence>
<keyword evidence="18" id="KW-1185">Reference proteome</keyword>
<evidence type="ECO:0000259" key="16">
    <source>
        <dbReference type="Pfam" id="PF13193"/>
    </source>
</evidence>
<evidence type="ECO:0000256" key="7">
    <source>
        <dbReference type="ARBA" id="ARBA00022832"/>
    </source>
</evidence>
<dbReference type="InterPro" id="IPR025110">
    <property type="entry name" value="AMP-bd_C"/>
</dbReference>
<dbReference type="GO" id="GO:0016020">
    <property type="term" value="C:membrane"/>
    <property type="evidence" value="ECO:0007669"/>
    <property type="project" value="UniProtKB-SubCell"/>
</dbReference>
<comment type="pathway">
    <text evidence="3">Lipid metabolism; fatty acid beta-oxidation.</text>
</comment>
<evidence type="ECO:0000259" key="15">
    <source>
        <dbReference type="Pfam" id="PF00501"/>
    </source>
</evidence>
<sequence>MERIWQKNYGTIPAEIETSGTVVDLLAGAVGTWGDKPAFHCLHTDLTFAEVDRLSRDIAAWLQTETGLARGDRVAVMMPNLLAHPVISFGIIRAGGVQVNVNPLYTPRELAHQLNDAGVETIVIFNQVTPTLAAVLERTGIRTIVTTGLFDLCDLQAPNPPVHPDVAARAHPLPQVLMAGRDMVFSRPDITPDDLIFLQYTGGTTGLSKGAMLSHGNLMSNIASFEAWVADVTCPGHEVVVTALPLYHIFALTVNFLCYFKLGAHNVLIPNPRDLPSLVQEWKKWRVTAFTGVNTLYNGLVNTPGFEDCDFSGLTVAFGGGSATQRSVSDRWKQLTGLHVTEGYGLSETSPIVAANLLNAPSFTGTVGVAFPSTDIRILGEDDRDLGIGEPGEICVRGPQVMTGYWGREAERDAYFTPDGYFRTGDIATMDEDGYVRIVDRKKDMVLVSGFNVFPNEIEDVLAGMDTLLESACIGVPDDKTGEAVKVFCVKKEPTVTADDVIAFCRQQMTAYKVPRHVEFVAELPKSTVGKILRRELRSA</sequence>
<dbReference type="Pfam" id="PF13193">
    <property type="entry name" value="AMP-binding_C"/>
    <property type="match status" value="1"/>
</dbReference>
<feature type="domain" description="AMP-dependent synthetase/ligase" evidence="15">
    <location>
        <begin position="30"/>
        <end position="406"/>
    </location>
</feature>
<dbReference type="GO" id="GO:0005524">
    <property type="term" value="F:ATP binding"/>
    <property type="evidence" value="ECO:0007669"/>
    <property type="project" value="UniProtKB-KW"/>
</dbReference>
<dbReference type="RefSeq" id="WP_106471585.1">
    <property type="nucleotide sequence ID" value="NZ_CP027665.1"/>
</dbReference>
<dbReference type="InterPro" id="IPR042099">
    <property type="entry name" value="ANL_N_sf"/>
</dbReference>
<evidence type="ECO:0000256" key="2">
    <source>
        <dbReference type="ARBA" id="ARBA00004170"/>
    </source>
</evidence>
<evidence type="ECO:0000256" key="3">
    <source>
        <dbReference type="ARBA" id="ARBA00005005"/>
    </source>
</evidence>
<proteinExistence type="inferred from homology"/>
<evidence type="ECO:0000256" key="4">
    <source>
        <dbReference type="ARBA" id="ARBA00006432"/>
    </source>
</evidence>
<dbReference type="EC" id="6.2.1.3" evidence="12"/>
<keyword evidence="10" id="KW-0443">Lipid metabolism</keyword>
<evidence type="ECO:0000313" key="17">
    <source>
        <dbReference type="EMBL" id="AVO37273.1"/>
    </source>
</evidence>
<dbReference type="GO" id="GO:0004467">
    <property type="term" value="F:long-chain fatty acid-CoA ligase activity"/>
    <property type="evidence" value="ECO:0007669"/>
    <property type="project" value="UniProtKB-EC"/>
</dbReference>
<dbReference type="FunFam" id="3.40.50.12780:FF:000003">
    <property type="entry name" value="Long-chain-fatty-acid--CoA ligase FadD"/>
    <property type="match status" value="1"/>
</dbReference>
<evidence type="ECO:0000256" key="8">
    <source>
        <dbReference type="ARBA" id="ARBA00022840"/>
    </source>
</evidence>
<dbReference type="KEGG" id="thas:C6Y53_05795"/>
<evidence type="ECO:0000256" key="10">
    <source>
        <dbReference type="ARBA" id="ARBA00023098"/>
    </source>
</evidence>
<dbReference type="Gene3D" id="3.40.50.12780">
    <property type="entry name" value="N-terminal domain of ligase-like"/>
    <property type="match status" value="1"/>
</dbReference>
<evidence type="ECO:0000256" key="9">
    <source>
        <dbReference type="ARBA" id="ARBA00022842"/>
    </source>
</evidence>
<dbReference type="InterPro" id="IPR020845">
    <property type="entry name" value="AMP-binding_CS"/>
</dbReference>
<feature type="domain" description="AMP-binding enzyme C-terminal" evidence="16">
    <location>
        <begin position="457"/>
        <end position="531"/>
    </location>
</feature>
<dbReference type="PROSITE" id="PS00455">
    <property type="entry name" value="AMP_BINDING"/>
    <property type="match status" value="1"/>
</dbReference>
<keyword evidence="6" id="KW-0547">Nucleotide-binding</keyword>
<dbReference type="PANTHER" id="PTHR43767">
    <property type="entry name" value="LONG-CHAIN-FATTY-ACID--COA LIGASE"/>
    <property type="match status" value="1"/>
</dbReference>
<organism evidence="17 18">
    <name type="scientific">Pukyongiella litopenaei</name>
    <dbReference type="NCBI Taxonomy" id="2605946"/>
    <lineage>
        <taxon>Bacteria</taxon>
        <taxon>Pseudomonadati</taxon>
        <taxon>Pseudomonadota</taxon>
        <taxon>Alphaproteobacteria</taxon>
        <taxon>Rhodobacterales</taxon>
        <taxon>Paracoccaceae</taxon>
        <taxon>Pukyongiella</taxon>
    </lineage>
</organism>
<comment type="cofactor">
    <cofactor evidence="1">
        <name>Mg(2+)</name>
        <dbReference type="ChEBI" id="CHEBI:18420"/>
    </cofactor>
</comment>
<keyword evidence="7" id="KW-0276">Fatty acid metabolism</keyword>
<evidence type="ECO:0000256" key="13">
    <source>
        <dbReference type="ARBA" id="ARBA00039545"/>
    </source>
</evidence>
<dbReference type="SUPFAM" id="SSF56801">
    <property type="entry name" value="Acetyl-CoA synthetase-like"/>
    <property type="match status" value="1"/>
</dbReference>
<gene>
    <name evidence="17" type="ORF">C6Y53_05795</name>
</gene>
<dbReference type="AlphaFoldDB" id="A0A2S0MNI5"/>
<evidence type="ECO:0000256" key="12">
    <source>
        <dbReference type="ARBA" id="ARBA00026121"/>
    </source>
</evidence>